<keyword evidence="2" id="KW-0812">Transmembrane</keyword>
<dbReference type="Proteomes" id="UP000193467">
    <property type="component" value="Unassembled WGS sequence"/>
</dbReference>
<proteinExistence type="predicted"/>
<evidence type="ECO:0000313" key="4">
    <source>
        <dbReference type="Proteomes" id="UP000193467"/>
    </source>
</evidence>
<keyword evidence="4" id="KW-1185">Reference proteome</keyword>
<feature type="region of interest" description="Disordered" evidence="1">
    <location>
        <begin position="479"/>
        <end position="537"/>
    </location>
</feature>
<feature type="transmembrane region" description="Helical" evidence="2">
    <location>
        <begin position="789"/>
        <end position="808"/>
    </location>
</feature>
<feature type="transmembrane region" description="Helical" evidence="2">
    <location>
        <begin position="20"/>
        <end position="38"/>
    </location>
</feature>
<name>A0A1Y2FBH0_9BASI</name>
<dbReference type="InParanoid" id="A0A1Y2FBH0"/>
<feature type="region of interest" description="Disordered" evidence="1">
    <location>
        <begin position="341"/>
        <end position="361"/>
    </location>
</feature>
<evidence type="ECO:0000256" key="1">
    <source>
        <dbReference type="SAM" id="MobiDB-lite"/>
    </source>
</evidence>
<feature type="transmembrane region" description="Helical" evidence="2">
    <location>
        <begin position="95"/>
        <end position="111"/>
    </location>
</feature>
<feature type="region of interest" description="Disordered" evidence="1">
    <location>
        <begin position="376"/>
        <end position="417"/>
    </location>
</feature>
<feature type="transmembrane region" description="Helical" evidence="2">
    <location>
        <begin position="118"/>
        <end position="140"/>
    </location>
</feature>
<evidence type="ECO:0000256" key="2">
    <source>
        <dbReference type="SAM" id="Phobius"/>
    </source>
</evidence>
<feature type="compositionally biased region" description="Polar residues" evidence="1">
    <location>
        <begin position="525"/>
        <end position="537"/>
    </location>
</feature>
<feature type="transmembrane region" description="Helical" evidence="2">
    <location>
        <begin position="71"/>
        <end position="89"/>
    </location>
</feature>
<feature type="transmembrane region" description="Helical" evidence="2">
    <location>
        <begin position="664"/>
        <end position="682"/>
    </location>
</feature>
<keyword evidence="2" id="KW-1133">Transmembrane helix</keyword>
<dbReference type="OrthoDB" id="68611at2759"/>
<feature type="transmembrane region" description="Helical" evidence="2">
    <location>
        <begin position="750"/>
        <end position="769"/>
    </location>
</feature>
<feature type="transmembrane region" description="Helical" evidence="2">
    <location>
        <begin position="724"/>
        <end position="743"/>
    </location>
</feature>
<dbReference type="PANTHER" id="PTHR37994">
    <property type="entry name" value="ARAE_2_N DOMAIN-CONTAINING PROTEIN-RELATED"/>
    <property type="match status" value="1"/>
</dbReference>
<feature type="compositionally biased region" description="Polar residues" evidence="1">
    <location>
        <begin position="394"/>
        <end position="406"/>
    </location>
</feature>
<evidence type="ECO:0000313" key="3">
    <source>
        <dbReference type="EMBL" id="ORY80215.1"/>
    </source>
</evidence>
<feature type="transmembrane region" description="Helical" evidence="2">
    <location>
        <begin position="689"/>
        <end position="712"/>
    </location>
</feature>
<keyword evidence="2" id="KW-0472">Membrane</keyword>
<feature type="transmembrane region" description="Helical" evidence="2">
    <location>
        <begin position="152"/>
        <end position="174"/>
    </location>
</feature>
<protein>
    <submittedName>
        <fullName evidence="3">Uncharacterized protein</fullName>
    </submittedName>
</protein>
<dbReference type="PANTHER" id="PTHR37994:SF3">
    <property type="entry name" value="ER TRANSPORTER 6TM N-TERMINAL DOMAIN-CONTAINING PROTEIN"/>
    <property type="match status" value="1"/>
</dbReference>
<feature type="transmembrane region" description="Helical" evidence="2">
    <location>
        <begin position="639"/>
        <end position="658"/>
    </location>
</feature>
<comment type="caution">
    <text evidence="3">The sequence shown here is derived from an EMBL/GenBank/DDBJ whole genome shotgun (WGS) entry which is preliminary data.</text>
</comment>
<dbReference type="STRING" id="106004.A0A1Y2FBH0"/>
<gene>
    <name evidence="3" type="ORF">BCR35DRAFT_304390</name>
</gene>
<sequence>MALKEKLTPQLTRRQCISIAKGVLCYTLVFVLVFLRAFNSLIDYPITLTSMVIVSIAGQPGLSVGACLDNGLYGMLGVGVGAFWFFVLAKITSRVGQGFVFFFVVYVLALIKAQSLRYFAFSLLAVLVSFSGIYTSILLGGPGTFSAPYLEAYLQAYCWGFALVLGINILILPVSSERELRELLVLSLEHLSTFTHLIAKTYSMEITDEERVLRDQLNQSIRADFGLLQVKTAHAGLEVNWTRWSMADYSGMVAKIKQMQQGLITSYSSLVVMEKFEPAALEIIKRGLEETATGKAFKKLRLGFDLSISDIVKELAVGKQEYHSPAPGASWDDFLDVEDEEDLEAGRNRPRAPSVSPGSPQIRDQLALVSARLRTEVQGADSSPMASRRGSFSGEKQPSEEGTTAVPSLAPDPMPKRAKDLKSLDRVAFLRGCWDHFKLEQNEAITRMLAAGIVDDDELRLHKPSPSLYEQFFAPPQETVRSHAATAVRPAETQPTQRRGGKKSAEKETETVRQPIEEAEGSAAQDGSQASEKSKSQSTTEIICGTSVLRVFSFIFGMGGVIDNLASLHDHVVPRDEAHRRSKRLHFHLFETIPKAAKASGVPLRQALAILSGRNFVEKKVSWWVRVARLERLARTPTSIYAFKTACAVSVYAVFLLAPSLTSFFTNFGLTGGLITIVVAMAPTLGQTFLTFVLQLLGTGFGTLYGLLILRIFLDVGGFHFNPYGLVCLIALYAVPLVWVIYLRPMFFAGALLAMNGTGVLVITEWIYTSVPGQIRPHFDSPALRAGKAFVALAIALAIAAIFQIFILRNPARQTLRLKLSQITFSLGSYSILLGLMIEAQAPIEATCDPNRPPPDPEAMASVRDELVRREGQIQGELLALMPLMKFSAAEPAFGQPFQGAVMARIIRSHQLILDRLREARTAIGVDGFSVDIRKNFTNHLAPYRRQNKRFTRALFYLISTSLATKEPLPHELPTMLTAARNIQHDALLLSSRLSNSEEGREVLRSQGFVRYWFYLTAYSGVSYNLEAMETDLRLLLGEVEESPFVTQERDSAA</sequence>
<dbReference type="EMBL" id="MCGR01000025">
    <property type="protein sequence ID" value="ORY80215.1"/>
    <property type="molecule type" value="Genomic_DNA"/>
</dbReference>
<accession>A0A1Y2FBH0</accession>
<dbReference type="AlphaFoldDB" id="A0A1Y2FBH0"/>
<organism evidence="3 4">
    <name type="scientific">Leucosporidium creatinivorum</name>
    <dbReference type="NCBI Taxonomy" id="106004"/>
    <lineage>
        <taxon>Eukaryota</taxon>
        <taxon>Fungi</taxon>
        <taxon>Dikarya</taxon>
        <taxon>Basidiomycota</taxon>
        <taxon>Pucciniomycotina</taxon>
        <taxon>Microbotryomycetes</taxon>
        <taxon>Leucosporidiales</taxon>
        <taxon>Leucosporidium</taxon>
    </lineage>
</organism>
<reference evidence="3 4" key="1">
    <citation type="submission" date="2016-07" db="EMBL/GenBank/DDBJ databases">
        <title>Pervasive Adenine N6-methylation of Active Genes in Fungi.</title>
        <authorList>
            <consortium name="DOE Joint Genome Institute"/>
            <person name="Mondo S.J."/>
            <person name="Dannebaum R.O."/>
            <person name="Kuo R.C."/>
            <person name="Labutti K."/>
            <person name="Haridas S."/>
            <person name="Kuo A."/>
            <person name="Salamov A."/>
            <person name="Ahrendt S.R."/>
            <person name="Lipzen A."/>
            <person name="Sullivan W."/>
            <person name="Andreopoulos W.B."/>
            <person name="Clum A."/>
            <person name="Lindquist E."/>
            <person name="Daum C."/>
            <person name="Ramamoorthy G.K."/>
            <person name="Gryganskyi A."/>
            <person name="Culley D."/>
            <person name="Magnuson J.K."/>
            <person name="James T.Y."/>
            <person name="O'Malley M.A."/>
            <person name="Stajich J.E."/>
            <person name="Spatafora J.W."/>
            <person name="Visel A."/>
            <person name="Grigoriev I.V."/>
        </authorList>
    </citation>
    <scope>NUCLEOTIDE SEQUENCE [LARGE SCALE GENOMIC DNA]</scope>
    <source>
        <strain evidence="3 4">62-1032</strain>
    </source>
</reference>